<dbReference type="InterPro" id="IPR006674">
    <property type="entry name" value="HD_domain"/>
</dbReference>
<evidence type="ECO:0000259" key="2">
    <source>
        <dbReference type="PROSITE" id="PS51831"/>
    </source>
</evidence>
<protein>
    <submittedName>
        <fullName evidence="3">HD domain-containing protein</fullName>
    </submittedName>
</protein>
<dbReference type="RefSeq" id="WP_129738200.1">
    <property type="nucleotide sequence ID" value="NZ_JAUDCK010000021.1"/>
</dbReference>
<dbReference type="SUPFAM" id="SSF109604">
    <property type="entry name" value="HD-domain/PDEase-like"/>
    <property type="match status" value="1"/>
</dbReference>
<organism evidence="3 4">
    <name type="scientific">Massilimicrobiota timonensis</name>
    <dbReference type="NCBI Taxonomy" id="1776392"/>
    <lineage>
        <taxon>Bacteria</taxon>
        <taxon>Bacillati</taxon>
        <taxon>Bacillota</taxon>
        <taxon>Erysipelotrichia</taxon>
        <taxon>Erysipelotrichales</taxon>
        <taxon>Erysipelotrichaceae</taxon>
        <taxon>Massilimicrobiota</taxon>
    </lineage>
</organism>
<dbReference type="EMBL" id="JAUDCK010000021">
    <property type="protein sequence ID" value="MDM8196053.1"/>
    <property type="molecule type" value="Genomic_DNA"/>
</dbReference>
<keyword evidence="4" id="KW-1185">Reference proteome</keyword>
<dbReference type="Pfam" id="PF01966">
    <property type="entry name" value="HD"/>
    <property type="match status" value="1"/>
</dbReference>
<keyword evidence="1" id="KW-0378">Hydrolase</keyword>
<sequence length="395" mass="45893">MKAQDQIIHDSLRETKLADERLSPYATCNSDCIKVKNTKKKAKEFDIRWPFEEDIDRVLYSKSYSRYVDKTQALSFFSNVHITKRSLHVQWVSRIARQIGRGLNLNLDLIEAIALGHDLGHAPYGHVGEKAINDCLEERGFGYFTHNANSVRNLLFIERNGIGYNVSLQVLDGILCHNGEILSPIYKPDSHKTIEQFWEEYEKCWHEKDYSFKILPMTLEGCVVRISDVISYVGKDIEDAIKVGIISIDDLPLEVVQVLGKDNKAIINRLIGDLVIHSYHKPYLEFSKEVFHALEILFTFISTHIHHHPTILKENEKLTRMVKELYDILYDDFIYRHYPQKGICAHVSKMAETYQQSPGELIVSDYLSGMTDSYALRFYEERFLPRQHGEMIEDY</sequence>
<gene>
    <name evidence="3" type="ORF">QUV98_06980</name>
</gene>
<dbReference type="SMART" id="SM00471">
    <property type="entry name" value="HDc"/>
    <property type="match status" value="1"/>
</dbReference>
<reference evidence="4" key="1">
    <citation type="submission" date="2023-06" db="EMBL/GenBank/DDBJ databases">
        <title>Identification and characterization of horizontal gene transfer across gut microbiota members of farm animals based on homology search.</title>
        <authorList>
            <person name="Zeman M."/>
            <person name="Kubasova T."/>
            <person name="Jahodarova E."/>
            <person name="Nykrynova M."/>
            <person name="Rychlik I."/>
        </authorList>
    </citation>
    <scope>NUCLEOTIDE SEQUENCE [LARGE SCALE GENOMIC DNA]</scope>
    <source>
        <strain evidence="4">ET341</strain>
    </source>
</reference>
<accession>A0ABT7UIS8</accession>
<dbReference type="InterPro" id="IPR051094">
    <property type="entry name" value="Diverse_Catalytic_Enzymes"/>
</dbReference>
<dbReference type="PANTHER" id="PTHR35795:SF1">
    <property type="entry name" value="BIS(5'-NUCLEOSYL)-TETRAPHOSPHATASE, SYMMETRICAL"/>
    <property type="match status" value="1"/>
</dbReference>
<dbReference type="PANTHER" id="PTHR35795">
    <property type="entry name" value="SLR1885 PROTEIN"/>
    <property type="match status" value="1"/>
</dbReference>
<comment type="caution">
    <text evidence="3">The sequence shown here is derived from an EMBL/GenBank/DDBJ whole genome shotgun (WGS) entry which is preliminary data.</text>
</comment>
<dbReference type="Proteomes" id="UP001529275">
    <property type="component" value="Unassembled WGS sequence"/>
</dbReference>
<name>A0ABT7UIS8_9FIRM</name>
<dbReference type="InterPro" id="IPR026875">
    <property type="entry name" value="PHydrolase_assoc_dom"/>
</dbReference>
<dbReference type="PROSITE" id="PS51831">
    <property type="entry name" value="HD"/>
    <property type="match status" value="1"/>
</dbReference>
<evidence type="ECO:0000313" key="3">
    <source>
        <dbReference type="EMBL" id="MDM8196053.1"/>
    </source>
</evidence>
<proteinExistence type="predicted"/>
<evidence type="ECO:0000256" key="1">
    <source>
        <dbReference type="ARBA" id="ARBA00022801"/>
    </source>
</evidence>
<dbReference type="InterPro" id="IPR003607">
    <property type="entry name" value="HD/PDEase_dom"/>
</dbReference>
<feature type="domain" description="HD" evidence="2">
    <location>
        <begin position="85"/>
        <end position="233"/>
    </location>
</feature>
<evidence type="ECO:0000313" key="4">
    <source>
        <dbReference type="Proteomes" id="UP001529275"/>
    </source>
</evidence>
<dbReference type="Pfam" id="PF13286">
    <property type="entry name" value="HD_assoc"/>
    <property type="match status" value="1"/>
</dbReference>
<dbReference type="Gene3D" id="1.10.3210.10">
    <property type="entry name" value="Hypothetical protein af1432"/>
    <property type="match status" value="1"/>
</dbReference>